<gene>
    <name evidence="2" type="ORF">EDD74_12134</name>
</gene>
<accession>A0A4R3JIV3</accession>
<dbReference type="Proteomes" id="UP000294613">
    <property type="component" value="Unassembled WGS sequence"/>
</dbReference>
<reference evidence="2 3" key="1">
    <citation type="submission" date="2019-03" db="EMBL/GenBank/DDBJ databases">
        <title>Genomic Encyclopedia of Type Strains, Phase IV (KMG-IV): sequencing the most valuable type-strain genomes for metagenomic binning, comparative biology and taxonomic classification.</title>
        <authorList>
            <person name="Goeker M."/>
        </authorList>
    </citation>
    <scope>NUCLEOTIDE SEQUENCE [LARGE SCALE GENOMIC DNA]</scope>
    <source>
        <strain evidence="2 3">DSM 103426</strain>
    </source>
</reference>
<sequence>METGQGKKRKKRCVCKCVLLFLTILLLSVCVQGCDRTDEKAKVEVSGEITKSEQEILLAEAETAAKDYQKIYKEKPEISLKEMVEKMGKRGYIIIDENNQTNLQNPKKLRKFCEEIASGREGTVRFYRALERNGIRQTDLTFDGTNLIITNVVLSREKEDQFISYMERYAAKEWKVTEKGYLIYKKYRPAGYDGEDAVDAVRMEPIPDELREVCKRYVPQSGYYNGGLFFEEWNEKNYDRLDFRSLFEEFYRIQNGNYPADDAYPEGIPAQEFESVVQSYLSVPVEILRGRQEYQKEKNCYKREEMLYRRYNITNVPVPEVTAYKENPDGTLTITVEAVWKERMTDCAFIHEVTVRQRGERSFQYIGNRIIQSEENMLPTYMEEAEKK</sequence>
<dbReference type="Pfam" id="PF19546">
    <property type="entry name" value="DUF6070"/>
    <property type="match status" value="1"/>
</dbReference>
<comment type="caution">
    <text evidence="2">The sequence shown here is derived from an EMBL/GenBank/DDBJ whole genome shotgun (WGS) entry which is preliminary data.</text>
</comment>
<proteinExistence type="predicted"/>
<name>A0A4R3JIV3_9FIRM</name>
<evidence type="ECO:0000313" key="2">
    <source>
        <dbReference type="EMBL" id="TCS66005.1"/>
    </source>
</evidence>
<keyword evidence="1" id="KW-0732">Signal</keyword>
<protein>
    <submittedName>
        <fullName evidence="2">Uncharacterized protein</fullName>
    </submittedName>
</protein>
<feature type="signal peptide" evidence="1">
    <location>
        <begin position="1"/>
        <end position="33"/>
    </location>
</feature>
<dbReference type="AlphaFoldDB" id="A0A4R3JIV3"/>
<evidence type="ECO:0000313" key="3">
    <source>
        <dbReference type="Proteomes" id="UP000294613"/>
    </source>
</evidence>
<dbReference type="RefSeq" id="WP_116441821.1">
    <property type="nucleotide sequence ID" value="NZ_BHEO01000008.1"/>
</dbReference>
<feature type="chain" id="PRO_5020821819" evidence="1">
    <location>
        <begin position="34"/>
        <end position="388"/>
    </location>
</feature>
<dbReference type="InterPro" id="IPR045714">
    <property type="entry name" value="DUF6070"/>
</dbReference>
<evidence type="ECO:0000256" key="1">
    <source>
        <dbReference type="SAM" id="SignalP"/>
    </source>
</evidence>
<organism evidence="2 3">
    <name type="scientific">Faecalimonas umbilicata</name>
    <dbReference type="NCBI Taxonomy" id="1912855"/>
    <lineage>
        <taxon>Bacteria</taxon>
        <taxon>Bacillati</taxon>
        <taxon>Bacillota</taxon>
        <taxon>Clostridia</taxon>
        <taxon>Lachnospirales</taxon>
        <taxon>Lachnospiraceae</taxon>
        <taxon>Faecalimonas</taxon>
    </lineage>
</organism>
<dbReference type="EMBL" id="SLZV01000021">
    <property type="protein sequence ID" value="TCS66005.1"/>
    <property type="molecule type" value="Genomic_DNA"/>
</dbReference>